<dbReference type="InterPro" id="IPR000462">
    <property type="entry name" value="CDP-OH_P_trans"/>
</dbReference>
<keyword evidence="8 13" id="KW-0472">Membrane</keyword>
<evidence type="ECO:0000256" key="2">
    <source>
        <dbReference type="ARBA" id="ARBA00010441"/>
    </source>
</evidence>
<evidence type="ECO:0000256" key="1">
    <source>
        <dbReference type="ARBA" id="ARBA00004141"/>
    </source>
</evidence>
<evidence type="ECO:0000256" key="9">
    <source>
        <dbReference type="ARBA" id="ARBA00023209"/>
    </source>
</evidence>
<evidence type="ECO:0000256" key="5">
    <source>
        <dbReference type="ARBA" id="ARBA00022692"/>
    </source>
</evidence>
<keyword evidence="4 11" id="KW-0808">Transferase</keyword>
<reference evidence="14" key="1">
    <citation type="submission" date="2023-02" db="EMBL/GenBank/DDBJ databases">
        <title>Actinokineospora globicatena NBRC 15670.</title>
        <authorList>
            <person name="Ichikawa N."/>
            <person name="Sato H."/>
            <person name="Tonouchi N."/>
        </authorList>
    </citation>
    <scope>NUCLEOTIDE SEQUENCE</scope>
    <source>
        <strain evidence="14">NBRC 15670</strain>
    </source>
</reference>
<keyword evidence="5 13" id="KW-0812">Transmembrane</keyword>
<comment type="subcellular location">
    <subcellularLocation>
        <location evidence="1">Membrane</location>
        <topology evidence="1">Multi-pass membrane protein</topology>
    </subcellularLocation>
</comment>
<feature type="transmembrane region" description="Helical" evidence="13">
    <location>
        <begin position="57"/>
        <end position="77"/>
    </location>
</feature>
<keyword evidence="15" id="KW-1185">Reference proteome</keyword>
<dbReference type="GO" id="GO:0016780">
    <property type="term" value="F:phosphotransferase activity, for other substituted phosphate groups"/>
    <property type="evidence" value="ECO:0007669"/>
    <property type="project" value="InterPro"/>
</dbReference>
<comment type="caution">
    <text evidence="14">The sequence shown here is derived from an EMBL/GenBank/DDBJ whole genome shotgun (WGS) entry which is preliminary data.</text>
</comment>
<dbReference type="EMBL" id="BSSD01000008">
    <property type="protein sequence ID" value="GLW94103.1"/>
    <property type="molecule type" value="Genomic_DNA"/>
</dbReference>
<dbReference type="PANTHER" id="PTHR14269:SF62">
    <property type="entry name" value="CDP-DIACYLGLYCEROL--GLYCEROL-3-PHOSPHATE 3-PHOSPHATIDYLTRANSFERASE 1, CHLOROPLASTIC"/>
    <property type="match status" value="1"/>
</dbReference>
<evidence type="ECO:0000256" key="7">
    <source>
        <dbReference type="ARBA" id="ARBA00023098"/>
    </source>
</evidence>
<dbReference type="InterPro" id="IPR050324">
    <property type="entry name" value="CDP-alcohol_PTase-I"/>
</dbReference>
<dbReference type="Pfam" id="PF01066">
    <property type="entry name" value="CDP-OH_P_transf"/>
    <property type="match status" value="1"/>
</dbReference>
<accession>A0A9W6QPD4</accession>
<dbReference type="PANTHER" id="PTHR14269">
    <property type="entry name" value="CDP-DIACYLGLYCEROL--GLYCEROL-3-PHOSPHATE 3-PHOSPHATIDYLTRANSFERASE-RELATED"/>
    <property type="match status" value="1"/>
</dbReference>
<evidence type="ECO:0000313" key="14">
    <source>
        <dbReference type="EMBL" id="GLW94103.1"/>
    </source>
</evidence>
<dbReference type="GO" id="GO:0016020">
    <property type="term" value="C:membrane"/>
    <property type="evidence" value="ECO:0007669"/>
    <property type="project" value="UniProtKB-SubCell"/>
</dbReference>
<dbReference type="Proteomes" id="UP001165042">
    <property type="component" value="Unassembled WGS sequence"/>
</dbReference>
<sequence length="225" mass="23962">MADVREEGADPVDGTARVGEPDRAGALGADGSGAGVSDRVWTIPNILSMLRLAGVPLFLYLLLVPKADGWALAVLLFSGLSDWLDGKIARWLDQTSKLGALLDPAADRLYTIATLVAFVVRDIVPWWVAALLLARDVLVAGCILVLRRAGFAPPEVTYVGKAATFNLMYAFPLLLLAQGGSTFAAVVRPVAYAFIVWGGLLFIWSGLLYLVQTRAALRLAPTAAV</sequence>
<keyword evidence="6 13" id="KW-1133">Transmembrane helix</keyword>
<evidence type="ECO:0000256" key="8">
    <source>
        <dbReference type="ARBA" id="ARBA00023136"/>
    </source>
</evidence>
<protein>
    <submittedName>
        <fullName evidence="14">CDP-diacylglycerol--glycerol-3-phosphate 3-phosphatidyltransferase</fullName>
    </submittedName>
</protein>
<feature type="transmembrane region" description="Helical" evidence="13">
    <location>
        <begin position="190"/>
        <end position="211"/>
    </location>
</feature>
<dbReference type="AlphaFoldDB" id="A0A9W6QPD4"/>
<dbReference type="InterPro" id="IPR043130">
    <property type="entry name" value="CDP-OH_PTrfase_TM_dom"/>
</dbReference>
<proteinExistence type="inferred from homology"/>
<gene>
    <name evidence="14" type="primary">pgsA</name>
    <name evidence="14" type="ORF">Aglo03_49190</name>
</gene>
<dbReference type="Gene3D" id="1.20.120.1760">
    <property type="match status" value="1"/>
</dbReference>
<dbReference type="GO" id="GO:0046474">
    <property type="term" value="P:glycerophospholipid biosynthetic process"/>
    <property type="evidence" value="ECO:0007669"/>
    <property type="project" value="TreeGrafter"/>
</dbReference>
<keyword evidence="3" id="KW-0444">Lipid biosynthesis</keyword>
<evidence type="ECO:0000313" key="15">
    <source>
        <dbReference type="Proteomes" id="UP001165042"/>
    </source>
</evidence>
<keyword evidence="10" id="KW-1208">Phospholipid metabolism</keyword>
<evidence type="ECO:0000256" key="12">
    <source>
        <dbReference type="SAM" id="MobiDB-lite"/>
    </source>
</evidence>
<feature type="transmembrane region" description="Helical" evidence="13">
    <location>
        <begin position="158"/>
        <end position="178"/>
    </location>
</feature>
<evidence type="ECO:0000256" key="10">
    <source>
        <dbReference type="ARBA" id="ARBA00023264"/>
    </source>
</evidence>
<name>A0A9W6QPD4_9PSEU</name>
<keyword evidence="9" id="KW-0594">Phospholipid biosynthesis</keyword>
<keyword evidence="7" id="KW-0443">Lipid metabolism</keyword>
<evidence type="ECO:0000256" key="6">
    <source>
        <dbReference type="ARBA" id="ARBA00022989"/>
    </source>
</evidence>
<organism evidence="14 15">
    <name type="scientific">Actinokineospora globicatena</name>
    <dbReference type="NCBI Taxonomy" id="103729"/>
    <lineage>
        <taxon>Bacteria</taxon>
        <taxon>Bacillati</taxon>
        <taxon>Actinomycetota</taxon>
        <taxon>Actinomycetes</taxon>
        <taxon>Pseudonocardiales</taxon>
        <taxon>Pseudonocardiaceae</taxon>
        <taxon>Actinokineospora</taxon>
    </lineage>
</organism>
<evidence type="ECO:0000256" key="13">
    <source>
        <dbReference type="SAM" id="Phobius"/>
    </source>
</evidence>
<evidence type="ECO:0000256" key="3">
    <source>
        <dbReference type="ARBA" id="ARBA00022516"/>
    </source>
</evidence>
<evidence type="ECO:0000256" key="11">
    <source>
        <dbReference type="RuleBase" id="RU003750"/>
    </source>
</evidence>
<dbReference type="InterPro" id="IPR048254">
    <property type="entry name" value="CDP_ALCOHOL_P_TRANSF_CS"/>
</dbReference>
<comment type="similarity">
    <text evidence="2 11">Belongs to the CDP-alcohol phosphatidyltransferase class-I family.</text>
</comment>
<dbReference type="PROSITE" id="PS00379">
    <property type="entry name" value="CDP_ALCOHOL_P_TRANSF"/>
    <property type="match status" value="1"/>
</dbReference>
<evidence type="ECO:0000256" key="4">
    <source>
        <dbReference type="ARBA" id="ARBA00022679"/>
    </source>
</evidence>
<feature type="transmembrane region" description="Helical" evidence="13">
    <location>
        <begin position="126"/>
        <end position="146"/>
    </location>
</feature>
<feature type="region of interest" description="Disordered" evidence="12">
    <location>
        <begin position="1"/>
        <end position="32"/>
    </location>
</feature>